<dbReference type="PROSITE" id="PS50088">
    <property type="entry name" value="ANK_REPEAT"/>
    <property type="match status" value="3"/>
</dbReference>
<keyword evidence="5" id="KW-1185">Reference proteome</keyword>
<evidence type="ECO:0000313" key="5">
    <source>
        <dbReference type="Proteomes" id="UP000800200"/>
    </source>
</evidence>
<dbReference type="GO" id="GO:0085020">
    <property type="term" value="P:protein K6-linked ubiquitination"/>
    <property type="evidence" value="ECO:0007669"/>
    <property type="project" value="TreeGrafter"/>
</dbReference>
<dbReference type="Gene3D" id="1.25.40.20">
    <property type="entry name" value="Ankyrin repeat-containing domain"/>
    <property type="match status" value="2"/>
</dbReference>
<name>A0A6A6DXS4_9PEZI</name>
<evidence type="ECO:0000256" key="2">
    <source>
        <dbReference type="ARBA" id="ARBA00023043"/>
    </source>
</evidence>
<dbReference type="SUPFAM" id="SSF48403">
    <property type="entry name" value="Ankyrin repeat"/>
    <property type="match status" value="1"/>
</dbReference>
<feature type="repeat" description="ANK" evidence="3">
    <location>
        <begin position="120"/>
        <end position="141"/>
    </location>
</feature>
<keyword evidence="1" id="KW-0677">Repeat</keyword>
<keyword evidence="2 3" id="KW-0040">ANK repeat</keyword>
<dbReference type="Proteomes" id="UP000800200">
    <property type="component" value="Unassembled WGS sequence"/>
</dbReference>
<organism evidence="4 5">
    <name type="scientific">Zopfia rhizophila CBS 207.26</name>
    <dbReference type="NCBI Taxonomy" id="1314779"/>
    <lineage>
        <taxon>Eukaryota</taxon>
        <taxon>Fungi</taxon>
        <taxon>Dikarya</taxon>
        <taxon>Ascomycota</taxon>
        <taxon>Pezizomycotina</taxon>
        <taxon>Dothideomycetes</taxon>
        <taxon>Dothideomycetes incertae sedis</taxon>
        <taxon>Zopfiaceae</taxon>
        <taxon>Zopfia</taxon>
    </lineage>
</organism>
<evidence type="ECO:0000313" key="4">
    <source>
        <dbReference type="EMBL" id="KAF2183575.1"/>
    </source>
</evidence>
<dbReference type="InterPro" id="IPR036770">
    <property type="entry name" value="Ankyrin_rpt-contain_sf"/>
</dbReference>
<accession>A0A6A6DXS4</accession>
<sequence length="240" mass="26879">MACVTYLSFTTFETGFCPTDEEFEERLQLNPLYDYSARHWGHHTHKAAIEAEQLILEFLQREALVSASSQVMMAFKSYSSYDQRVLKQVTGVHLAAYFGLREAIIALLNSGHDPDIKDTYGWTPLLWAARNGHEAVVKLLLAKDVVDPDSEDTYFGQTPLSWAAERGQEAVVKLLLAKDGVTLNSKVNGGRTPLSRAAEWGREAVVKLLLEKEGVDPDSKDIFDRLANKQSINPNRLPLD</sequence>
<evidence type="ECO:0000256" key="3">
    <source>
        <dbReference type="PROSITE-ProRule" id="PRU00023"/>
    </source>
</evidence>
<dbReference type="AlphaFoldDB" id="A0A6A6DXS4"/>
<protein>
    <submittedName>
        <fullName evidence="4">Ankyrin</fullName>
    </submittedName>
</protein>
<feature type="repeat" description="ANK" evidence="3">
    <location>
        <begin position="155"/>
        <end position="176"/>
    </location>
</feature>
<dbReference type="Pfam" id="PF12796">
    <property type="entry name" value="Ank_2"/>
    <property type="match status" value="1"/>
</dbReference>
<dbReference type="PANTHER" id="PTHR24171">
    <property type="entry name" value="ANKYRIN REPEAT DOMAIN-CONTAINING PROTEIN 39-RELATED"/>
    <property type="match status" value="1"/>
</dbReference>
<gene>
    <name evidence="4" type="ORF">K469DRAFT_209739</name>
</gene>
<dbReference type="EMBL" id="ML994642">
    <property type="protein sequence ID" value="KAF2183575.1"/>
    <property type="molecule type" value="Genomic_DNA"/>
</dbReference>
<dbReference type="PROSITE" id="PS50297">
    <property type="entry name" value="ANK_REP_REGION"/>
    <property type="match status" value="2"/>
</dbReference>
<evidence type="ECO:0000256" key="1">
    <source>
        <dbReference type="ARBA" id="ARBA00022737"/>
    </source>
</evidence>
<dbReference type="Pfam" id="PF00023">
    <property type="entry name" value="Ank"/>
    <property type="match status" value="1"/>
</dbReference>
<dbReference type="OrthoDB" id="1577640at2759"/>
<proteinExistence type="predicted"/>
<dbReference type="InterPro" id="IPR002110">
    <property type="entry name" value="Ankyrin_rpt"/>
</dbReference>
<dbReference type="SMART" id="SM00248">
    <property type="entry name" value="ANK"/>
    <property type="match status" value="4"/>
</dbReference>
<dbReference type="PANTHER" id="PTHR24171:SF8">
    <property type="entry name" value="BRCA1-ASSOCIATED RING DOMAIN PROTEIN 1"/>
    <property type="match status" value="1"/>
</dbReference>
<feature type="repeat" description="ANK" evidence="3">
    <location>
        <begin position="87"/>
        <end position="119"/>
    </location>
</feature>
<reference evidence="4" key="1">
    <citation type="journal article" date="2020" name="Stud. Mycol.">
        <title>101 Dothideomycetes genomes: a test case for predicting lifestyles and emergence of pathogens.</title>
        <authorList>
            <person name="Haridas S."/>
            <person name="Albert R."/>
            <person name="Binder M."/>
            <person name="Bloem J."/>
            <person name="Labutti K."/>
            <person name="Salamov A."/>
            <person name="Andreopoulos B."/>
            <person name="Baker S."/>
            <person name="Barry K."/>
            <person name="Bills G."/>
            <person name="Bluhm B."/>
            <person name="Cannon C."/>
            <person name="Castanera R."/>
            <person name="Culley D."/>
            <person name="Daum C."/>
            <person name="Ezra D."/>
            <person name="Gonzalez J."/>
            <person name="Henrissat B."/>
            <person name="Kuo A."/>
            <person name="Liang C."/>
            <person name="Lipzen A."/>
            <person name="Lutzoni F."/>
            <person name="Magnuson J."/>
            <person name="Mondo S."/>
            <person name="Nolan M."/>
            <person name="Ohm R."/>
            <person name="Pangilinan J."/>
            <person name="Park H.-J."/>
            <person name="Ramirez L."/>
            <person name="Alfaro M."/>
            <person name="Sun H."/>
            <person name="Tritt A."/>
            <person name="Yoshinaga Y."/>
            <person name="Zwiers L.-H."/>
            <person name="Turgeon B."/>
            <person name="Goodwin S."/>
            <person name="Spatafora J."/>
            <person name="Crous P."/>
            <person name="Grigoriev I."/>
        </authorList>
    </citation>
    <scope>NUCLEOTIDE SEQUENCE</scope>
    <source>
        <strain evidence="4">CBS 207.26</strain>
    </source>
</reference>
<dbReference type="GO" id="GO:0004842">
    <property type="term" value="F:ubiquitin-protein transferase activity"/>
    <property type="evidence" value="ECO:0007669"/>
    <property type="project" value="TreeGrafter"/>
</dbReference>